<evidence type="ECO:0000313" key="5">
    <source>
        <dbReference type="EMBL" id="ABD71338.1"/>
    </source>
</evidence>
<dbReference type="eggNOG" id="COG0640">
    <property type="taxonomic scope" value="Bacteria"/>
</dbReference>
<dbReference type="InterPro" id="IPR051011">
    <property type="entry name" value="Metal_resp_trans_reg"/>
</dbReference>
<keyword evidence="3" id="KW-0804">Transcription</keyword>
<dbReference type="SMART" id="SM00418">
    <property type="entry name" value="HTH_ARSR"/>
    <property type="match status" value="1"/>
</dbReference>
<keyword evidence="2" id="KW-0238">DNA-binding</keyword>
<dbReference type="RefSeq" id="WP_011465901.1">
    <property type="nucleotide sequence ID" value="NC_007908.1"/>
</dbReference>
<organism evidence="5 6">
    <name type="scientific">Albidiferax ferrireducens (strain ATCC BAA-621 / DSM 15236 / T118)</name>
    <name type="common">Rhodoferax ferrireducens</name>
    <dbReference type="NCBI Taxonomy" id="338969"/>
    <lineage>
        <taxon>Bacteria</taxon>
        <taxon>Pseudomonadati</taxon>
        <taxon>Pseudomonadota</taxon>
        <taxon>Betaproteobacteria</taxon>
        <taxon>Burkholderiales</taxon>
        <taxon>Comamonadaceae</taxon>
        <taxon>Rhodoferax</taxon>
    </lineage>
</organism>
<dbReference type="EMBL" id="CP000267">
    <property type="protein sequence ID" value="ABD71338.1"/>
    <property type="molecule type" value="Genomic_DNA"/>
</dbReference>
<dbReference type="SUPFAM" id="SSF46785">
    <property type="entry name" value="Winged helix' DNA-binding domain"/>
    <property type="match status" value="1"/>
</dbReference>
<evidence type="ECO:0000256" key="2">
    <source>
        <dbReference type="ARBA" id="ARBA00023125"/>
    </source>
</evidence>
<dbReference type="NCBIfam" id="NF033788">
    <property type="entry name" value="HTH_metalloreg"/>
    <property type="match status" value="1"/>
</dbReference>
<dbReference type="PANTHER" id="PTHR43132:SF2">
    <property type="entry name" value="ARSENICAL RESISTANCE OPERON REPRESSOR ARSR-RELATED"/>
    <property type="match status" value="1"/>
</dbReference>
<dbReference type="CDD" id="cd00090">
    <property type="entry name" value="HTH_ARSR"/>
    <property type="match status" value="1"/>
</dbReference>
<dbReference type="InterPro" id="IPR036390">
    <property type="entry name" value="WH_DNA-bd_sf"/>
</dbReference>
<feature type="domain" description="HTH arsR-type" evidence="4">
    <location>
        <begin position="15"/>
        <end position="109"/>
    </location>
</feature>
<keyword evidence="1" id="KW-0805">Transcription regulation</keyword>
<dbReference type="HOGENOM" id="CLU_097806_6_1_4"/>
<dbReference type="GO" id="GO:0003677">
    <property type="term" value="F:DNA binding"/>
    <property type="evidence" value="ECO:0007669"/>
    <property type="project" value="UniProtKB-KW"/>
</dbReference>
<dbReference type="AlphaFoldDB" id="Q21SB5"/>
<dbReference type="Gene3D" id="1.10.10.10">
    <property type="entry name" value="Winged helix-like DNA-binding domain superfamily/Winged helix DNA-binding domain"/>
    <property type="match status" value="1"/>
</dbReference>
<dbReference type="PANTHER" id="PTHR43132">
    <property type="entry name" value="ARSENICAL RESISTANCE OPERON REPRESSOR ARSR-RELATED"/>
    <property type="match status" value="1"/>
</dbReference>
<dbReference type="InterPro" id="IPR001845">
    <property type="entry name" value="HTH_ArsR_DNA-bd_dom"/>
</dbReference>
<dbReference type="InterPro" id="IPR011991">
    <property type="entry name" value="ArsR-like_HTH"/>
</dbReference>
<sequence length="120" mass="13523">MTKLKAQPIPSDLDRPDEVFELAAELFRVMSAPMRLKIISCLCDGEKNVSYLLSKIGTTQPNMSQHLNTLYRHGVLGKRRDGVQIYYRIIDERIPALCRAVCTKIETEGNFKAAMIGTAH</sequence>
<dbReference type="PRINTS" id="PR00778">
    <property type="entry name" value="HTHARSR"/>
</dbReference>
<evidence type="ECO:0000256" key="3">
    <source>
        <dbReference type="ARBA" id="ARBA00023163"/>
    </source>
</evidence>
<evidence type="ECO:0000256" key="1">
    <source>
        <dbReference type="ARBA" id="ARBA00023015"/>
    </source>
</evidence>
<accession>Q21SB5</accession>
<evidence type="ECO:0000313" key="6">
    <source>
        <dbReference type="Proteomes" id="UP000008332"/>
    </source>
</evidence>
<evidence type="ECO:0000259" key="4">
    <source>
        <dbReference type="PROSITE" id="PS50987"/>
    </source>
</evidence>
<dbReference type="InterPro" id="IPR036388">
    <property type="entry name" value="WH-like_DNA-bd_sf"/>
</dbReference>
<dbReference type="Pfam" id="PF01022">
    <property type="entry name" value="HTH_5"/>
    <property type="match status" value="1"/>
</dbReference>
<dbReference type="PROSITE" id="PS50987">
    <property type="entry name" value="HTH_ARSR_2"/>
    <property type="match status" value="1"/>
</dbReference>
<name>Q21SB5_ALBFT</name>
<dbReference type="KEGG" id="rfr:Rfer_3636"/>
<dbReference type="GO" id="GO:0003700">
    <property type="term" value="F:DNA-binding transcription factor activity"/>
    <property type="evidence" value="ECO:0007669"/>
    <property type="project" value="InterPro"/>
</dbReference>
<gene>
    <name evidence="5" type="ordered locus">Rfer_3636</name>
</gene>
<dbReference type="OrthoDB" id="5296924at2"/>
<dbReference type="STRING" id="338969.Rfer_3636"/>
<protein>
    <submittedName>
        <fullName evidence="5">Transcriptional regulator, ArsR family</fullName>
    </submittedName>
</protein>
<proteinExistence type="predicted"/>
<dbReference type="Proteomes" id="UP000008332">
    <property type="component" value="Chromosome"/>
</dbReference>
<keyword evidence="6" id="KW-1185">Reference proteome</keyword>
<reference evidence="6" key="1">
    <citation type="submission" date="2006-02" db="EMBL/GenBank/DDBJ databases">
        <title>Complete sequence of chromosome of Rhodoferax ferrireducens DSM 15236.</title>
        <authorList>
            <person name="Copeland A."/>
            <person name="Lucas S."/>
            <person name="Lapidus A."/>
            <person name="Barry K."/>
            <person name="Detter J.C."/>
            <person name="Glavina del Rio T."/>
            <person name="Hammon N."/>
            <person name="Israni S."/>
            <person name="Pitluck S."/>
            <person name="Brettin T."/>
            <person name="Bruce D."/>
            <person name="Han C."/>
            <person name="Tapia R."/>
            <person name="Gilna P."/>
            <person name="Kiss H."/>
            <person name="Schmutz J."/>
            <person name="Larimer F."/>
            <person name="Land M."/>
            <person name="Kyrpides N."/>
            <person name="Ivanova N."/>
            <person name="Richardson P."/>
        </authorList>
    </citation>
    <scope>NUCLEOTIDE SEQUENCE [LARGE SCALE GENOMIC DNA]</scope>
    <source>
        <strain evidence="6">ATCC BAA-621 / DSM 15236 / T118</strain>
    </source>
</reference>